<dbReference type="Gene3D" id="3.90.550.10">
    <property type="entry name" value="Spore Coat Polysaccharide Biosynthesis Protein SpsA, Chain A"/>
    <property type="match status" value="1"/>
</dbReference>
<evidence type="ECO:0000256" key="6">
    <source>
        <dbReference type="ARBA" id="ARBA00023136"/>
    </source>
</evidence>
<dbReference type="SUPFAM" id="SSF53448">
    <property type="entry name" value="Nucleotide-diphospho-sugar transferases"/>
    <property type="match status" value="1"/>
</dbReference>
<dbReference type="Proteomes" id="UP001295740">
    <property type="component" value="Unassembled WGS sequence"/>
</dbReference>
<evidence type="ECO:0000313" key="10">
    <source>
        <dbReference type="Proteomes" id="UP001295740"/>
    </source>
</evidence>
<dbReference type="InterPro" id="IPR050321">
    <property type="entry name" value="Glycosyltr_2/OpgH_subfam"/>
</dbReference>
<dbReference type="Pfam" id="PF13632">
    <property type="entry name" value="Glyco_trans_2_3"/>
    <property type="match status" value="1"/>
</dbReference>
<reference evidence="9" key="1">
    <citation type="submission" date="2023-10" db="EMBL/GenBank/DDBJ databases">
        <authorList>
            <person name="Hackl T."/>
        </authorList>
    </citation>
    <scope>NUCLEOTIDE SEQUENCE</scope>
</reference>
<evidence type="ECO:0000256" key="5">
    <source>
        <dbReference type="ARBA" id="ARBA00022989"/>
    </source>
</evidence>
<comment type="subcellular location">
    <subcellularLocation>
        <location evidence="1">Membrane</location>
        <topology evidence="1">Multi-pass membrane protein</topology>
    </subcellularLocation>
</comment>
<dbReference type="EMBL" id="CAUWAG010000007">
    <property type="protein sequence ID" value="CAJ2504745.1"/>
    <property type="molecule type" value="Genomic_DNA"/>
</dbReference>
<keyword evidence="4 7" id="KW-0812">Transmembrane</keyword>
<comment type="caution">
    <text evidence="9">The sequence shown here is derived from an EMBL/GenBank/DDBJ whole genome shotgun (WGS) entry which is preliminary data.</text>
</comment>
<accession>A0AAI8VH00</accession>
<evidence type="ECO:0000256" key="2">
    <source>
        <dbReference type="ARBA" id="ARBA00022676"/>
    </source>
</evidence>
<keyword evidence="3" id="KW-0808">Transferase</keyword>
<dbReference type="AlphaFoldDB" id="A0AAI8VH00"/>
<proteinExistence type="predicted"/>
<feature type="transmembrane region" description="Helical" evidence="7">
    <location>
        <begin position="654"/>
        <end position="672"/>
    </location>
</feature>
<keyword evidence="2" id="KW-0328">Glycosyltransferase</keyword>
<evidence type="ECO:0000256" key="1">
    <source>
        <dbReference type="ARBA" id="ARBA00004141"/>
    </source>
</evidence>
<evidence type="ECO:0000256" key="3">
    <source>
        <dbReference type="ARBA" id="ARBA00022679"/>
    </source>
</evidence>
<feature type="transmembrane region" description="Helical" evidence="7">
    <location>
        <begin position="524"/>
        <end position="548"/>
    </location>
</feature>
<dbReference type="PANTHER" id="PTHR43867:SF2">
    <property type="entry name" value="CELLULOSE SYNTHASE CATALYTIC SUBUNIT A [UDP-FORMING]"/>
    <property type="match status" value="1"/>
</dbReference>
<organism evidence="9 10">
    <name type="scientific">Anthostomella pinea</name>
    <dbReference type="NCBI Taxonomy" id="933095"/>
    <lineage>
        <taxon>Eukaryota</taxon>
        <taxon>Fungi</taxon>
        <taxon>Dikarya</taxon>
        <taxon>Ascomycota</taxon>
        <taxon>Pezizomycotina</taxon>
        <taxon>Sordariomycetes</taxon>
        <taxon>Xylariomycetidae</taxon>
        <taxon>Xylariales</taxon>
        <taxon>Xylariaceae</taxon>
        <taxon>Anthostomella</taxon>
    </lineage>
</organism>
<evidence type="ECO:0000313" key="9">
    <source>
        <dbReference type="EMBL" id="CAJ2504745.1"/>
    </source>
</evidence>
<keyword evidence="10" id="KW-1185">Reference proteome</keyword>
<feature type="domain" description="Glycosyltransferase 2-like" evidence="8">
    <location>
        <begin position="245"/>
        <end position="422"/>
    </location>
</feature>
<keyword evidence="5 7" id="KW-1133">Transmembrane helix</keyword>
<dbReference type="InterPro" id="IPR029044">
    <property type="entry name" value="Nucleotide-diphossugar_trans"/>
</dbReference>
<sequence length="673" mass="74683">MGFQRYSRTRSLKASPRVEVLSLGTSDYDSEGFTDVEDEASTRRVVSSRPKDATTITFSENCRMLNDVPSAIDPLVIEEIAHDDEPDVIRLLGHVDVLGCLDPALYFDRDVWSGPHPVHSGGVARNIHWGVVSPIYPQVSDQPFQSFCLPRGMASEAQAPRIFGTIDTVCAALAVDYPSHLYRVVVCDDGDSKNLAAWVTSLAQQRSNLHYTARTRHGPEGYKAGNLNHGLGFVDALPGGPAEYVAGIDADMIVERRWLRSVMAHIAPDPDMGMACPAQVRTPKLKTINDPLSQSNRQSWRLSNVVRDMADIAWNTGSGWVARRQAIDDIGGFPTGCLIEDIHSSTLLLTLGWKTAYVAEALQYGLVPETYDGHVKQFTRWRVLDFDQAVASVFGPFTSVVGLVFTVLFLFSNIHLAYFMNLDQLRLLLRLQTCATLLQAVSTCLSSFLVGYETAIRQDPAWMGSFTPALTQTLRKDYIASVMRSFVLNPFLGGRAASFTPSGTISNNIRERDHHRRAPIHRRLWHMMAHCGAWFHVIVVTLLVAGVACRVAGHPLITIIPTNPRALLVQQSSTVGEDNVPEAWIGLLERIAWPPLGWLTGIMSWSTPIRYALFPPRVPDREELLGDRDEKGARYPADSVKGCKWSLWGFGETHVYILGVGYSAGLLIWSFWI</sequence>
<evidence type="ECO:0000256" key="4">
    <source>
        <dbReference type="ARBA" id="ARBA00022692"/>
    </source>
</evidence>
<evidence type="ECO:0000259" key="8">
    <source>
        <dbReference type="Pfam" id="PF13632"/>
    </source>
</evidence>
<dbReference type="InterPro" id="IPR001173">
    <property type="entry name" value="Glyco_trans_2-like"/>
</dbReference>
<name>A0AAI8VH00_9PEZI</name>
<protein>
    <submittedName>
        <fullName evidence="9">Uu.00g121390.m01.CDS01</fullName>
    </submittedName>
</protein>
<feature type="transmembrane region" description="Helical" evidence="7">
    <location>
        <begin position="400"/>
        <end position="420"/>
    </location>
</feature>
<evidence type="ECO:0000256" key="7">
    <source>
        <dbReference type="SAM" id="Phobius"/>
    </source>
</evidence>
<dbReference type="GO" id="GO:0016757">
    <property type="term" value="F:glycosyltransferase activity"/>
    <property type="evidence" value="ECO:0007669"/>
    <property type="project" value="UniProtKB-KW"/>
</dbReference>
<dbReference type="GO" id="GO:0016020">
    <property type="term" value="C:membrane"/>
    <property type="evidence" value="ECO:0007669"/>
    <property type="project" value="UniProtKB-SubCell"/>
</dbReference>
<gene>
    <name evidence="9" type="ORF">KHLLAP_LOCUS5213</name>
</gene>
<keyword evidence="6 7" id="KW-0472">Membrane</keyword>
<dbReference type="PANTHER" id="PTHR43867">
    <property type="entry name" value="CELLULOSE SYNTHASE CATALYTIC SUBUNIT A [UDP-FORMING]"/>
    <property type="match status" value="1"/>
</dbReference>